<evidence type="ECO:0000256" key="7">
    <source>
        <dbReference type="ARBA" id="ARBA00023237"/>
    </source>
</evidence>
<evidence type="ECO:0000256" key="1">
    <source>
        <dbReference type="ARBA" id="ARBA00004571"/>
    </source>
</evidence>
<evidence type="ECO:0000256" key="5">
    <source>
        <dbReference type="ARBA" id="ARBA00022729"/>
    </source>
</evidence>
<feature type="chain" id="PRO_5045487144" evidence="9">
    <location>
        <begin position="26"/>
        <end position="467"/>
    </location>
</feature>
<dbReference type="RefSeq" id="WP_289831261.1">
    <property type="nucleotide sequence ID" value="NZ_JAUEDK010000037.1"/>
</dbReference>
<sequence>MRKGTIVLNTALTVAACGMAQVAWASGYQLDVLSVREQGSSNAGTAEAADPSTIFYNPAGLTRLDGTQMTLGATAVDPHSHFSYSGATNGSGQPVSPADTGGSYAKQAAIPHGYLSHRVNDQLTVGVGLFVPYGSKIGYDDNFAGRYYGTGVDFKSLNINPSLGFKLNEHHSIGLGISAQYLDVKLDKSQDLTPVAYGVCLAGGGDPITCQGAAASYANQPDAKVHISGTDWGYGFNLGYLFTPSDDTRIGLAYRSFITQKLHGTATFTVPNNLPGGSASPVNTGIHSVLTNSNATIDVTTPETVSLNAYHQLNTRWAIMGDLTWNRHDRLQEIEIDMPTAQIPDRKVVQKTAWQNSWRASVGASFKLDEQWTLRGGYMYDQTPVSNSSYALTVLPDASRQMYSLGASYRIDARNTFDLAYSYLKLKEAVVNRTDDDYNSVNGSPGTLTGSYRTHVNLIGLGYTHRF</sequence>
<evidence type="ECO:0000256" key="9">
    <source>
        <dbReference type="SAM" id="SignalP"/>
    </source>
</evidence>
<keyword evidence="3" id="KW-1134">Transmembrane beta strand</keyword>
<keyword evidence="6" id="KW-0472">Membrane</keyword>
<protein>
    <submittedName>
        <fullName evidence="10">OmpP1/FadL family transporter</fullName>
    </submittedName>
</protein>
<dbReference type="EMBL" id="JAUEDK010000037">
    <property type="protein sequence ID" value="MDN0076609.1"/>
    <property type="molecule type" value="Genomic_DNA"/>
</dbReference>
<dbReference type="Gene3D" id="2.40.160.60">
    <property type="entry name" value="Outer membrane protein transport protein (OMPP1/FadL/TodX)"/>
    <property type="match status" value="1"/>
</dbReference>
<comment type="subcellular location">
    <subcellularLocation>
        <location evidence="1">Cell outer membrane</location>
        <topology evidence="1">Multi-pass membrane protein</topology>
    </subcellularLocation>
</comment>
<keyword evidence="11" id="KW-1185">Reference proteome</keyword>
<keyword evidence="7" id="KW-0998">Cell outer membrane</keyword>
<evidence type="ECO:0000256" key="2">
    <source>
        <dbReference type="ARBA" id="ARBA00008163"/>
    </source>
</evidence>
<keyword evidence="5 9" id="KW-0732">Signal</keyword>
<gene>
    <name evidence="10" type="ORF">QU481_17220</name>
</gene>
<evidence type="ECO:0000256" key="3">
    <source>
        <dbReference type="ARBA" id="ARBA00022452"/>
    </source>
</evidence>
<proteinExistence type="inferred from homology"/>
<evidence type="ECO:0000313" key="10">
    <source>
        <dbReference type="EMBL" id="MDN0076609.1"/>
    </source>
</evidence>
<evidence type="ECO:0000256" key="6">
    <source>
        <dbReference type="ARBA" id="ARBA00023136"/>
    </source>
</evidence>
<evidence type="ECO:0000256" key="4">
    <source>
        <dbReference type="ARBA" id="ARBA00022692"/>
    </source>
</evidence>
<feature type="signal peptide" evidence="9">
    <location>
        <begin position="1"/>
        <end position="25"/>
    </location>
</feature>
<evidence type="ECO:0000256" key="8">
    <source>
        <dbReference type="SAM" id="MobiDB-lite"/>
    </source>
</evidence>
<comment type="similarity">
    <text evidence="2">Belongs to the OmpP1/FadL family.</text>
</comment>
<dbReference type="PANTHER" id="PTHR35093">
    <property type="entry name" value="OUTER MEMBRANE PROTEIN NMB0088-RELATED"/>
    <property type="match status" value="1"/>
</dbReference>
<comment type="caution">
    <text evidence="10">The sequence shown here is derived from an EMBL/GenBank/DDBJ whole genome shotgun (WGS) entry which is preliminary data.</text>
</comment>
<dbReference type="InterPro" id="IPR005017">
    <property type="entry name" value="OMPP1/FadL/TodX"/>
</dbReference>
<feature type="compositionally biased region" description="Polar residues" evidence="8">
    <location>
        <begin position="84"/>
        <end position="94"/>
    </location>
</feature>
<dbReference type="PROSITE" id="PS51257">
    <property type="entry name" value="PROKAR_LIPOPROTEIN"/>
    <property type="match status" value="1"/>
</dbReference>
<reference evidence="10" key="1">
    <citation type="submission" date="2023-06" db="EMBL/GenBank/DDBJ databases">
        <authorList>
            <person name="Zhang S."/>
        </authorList>
    </citation>
    <scope>NUCLEOTIDE SEQUENCE</scope>
    <source>
        <strain evidence="10">SG2303</strain>
    </source>
</reference>
<keyword evidence="4" id="KW-0812">Transmembrane</keyword>
<dbReference type="PANTHER" id="PTHR35093:SF8">
    <property type="entry name" value="OUTER MEMBRANE PROTEIN NMB0088-RELATED"/>
    <property type="match status" value="1"/>
</dbReference>
<dbReference type="Proteomes" id="UP001168540">
    <property type="component" value="Unassembled WGS sequence"/>
</dbReference>
<evidence type="ECO:0000313" key="11">
    <source>
        <dbReference type="Proteomes" id="UP001168540"/>
    </source>
</evidence>
<dbReference type="Pfam" id="PF03349">
    <property type="entry name" value="Toluene_X"/>
    <property type="match status" value="1"/>
</dbReference>
<feature type="region of interest" description="Disordered" evidence="8">
    <location>
        <begin position="84"/>
        <end position="103"/>
    </location>
</feature>
<organism evidence="10 11">
    <name type="scientific">Crenobacter oryzisoli</name>
    <dbReference type="NCBI Taxonomy" id="3056844"/>
    <lineage>
        <taxon>Bacteria</taxon>
        <taxon>Pseudomonadati</taxon>
        <taxon>Pseudomonadota</taxon>
        <taxon>Betaproteobacteria</taxon>
        <taxon>Neisseriales</taxon>
        <taxon>Neisseriaceae</taxon>
        <taxon>Crenobacter</taxon>
    </lineage>
</organism>
<accession>A0ABT7XS38</accession>
<dbReference type="SUPFAM" id="SSF56935">
    <property type="entry name" value="Porins"/>
    <property type="match status" value="1"/>
</dbReference>
<name>A0ABT7XS38_9NEIS</name>